<dbReference type="PANTHER" id="PTHR47559:SF1">
    <property type="entry name" value="OS03G0844900 PROTEIN"/>
    <property type="match status" value="1"/>
</dbReference>
<dbReference type="SUPFAM" id="SSF50249">
    <property type="entry name" value="Nucleic acid-binding proteins"/>
    <property type="match status" value="4"/>
</dbReference>
<feature type="domain" description="S1 motif" evidence="1">
    <location>
        <begin position="289"/>
        <end position="356"/>
    </location>
</feature>
<feature type="domain" description="S1 motif" evidence="1">
    <location>
        <begin position="109"/>
        <end position="188"/>
    </location>
</feature>
<evidence type="ECO:0000313" key="2">
    <source>
        <dbReference type="EMBL" id="OGI70529.1"/>
    </source>
</evidence>
<dbReference type="SMART" id="SM00316">
    <property type="entry name" value="S1"/>
    <property type="match status" value="4"/>
</dbReference>
<dbReference type="InterPro" id="IPR052757">
    <property type="entry name" value="Ribosomal_protein_S1"/>
</dbReference>
<dbReference type="PANTHER" id="PTHR47559">
    <property type="entry name" value="OS03G0844900 PROTEIN"/>
    <property type="match status" value="1"/>
</dbReference>
<dbReference type="Gene3D" id="2.40.50.140">
    <property type="entry name" value="Nucleic acid-binding proteins"/>
    <property type="match status" value="4"/>
</dbReference>
<name>A0A1F6VLX4_9BACT</name>
<dbReference type="InterPro" id="IPR012340">
    <property type="entry name" value="NA-bd_OB-fold"/>
</dbReference>
<reference evidence="2 3" key="1">
    <citation type="journal article" date="2016" name="Nat. Commun.">
        <title>Thousands of microbial genomes shed light on interconnected biogeochemical processes in an aquifer system.</title>
        <authorList>
            <person name="Anantharaman K."/>
            <person name="Brown C.T."/>
            <person name="Hug L.A."/>
            <person name="Sharon I."/>
            <person name="Castelle C.J."/>
            <person name="Probst A.J."/>
            <person name="Thomas B.C."/>
            <person name="Singh A."/>
            <person name="Wilkins M.J."/>
            <person name="Karaoz U."/>
            <person name="Brodie E.L."/>
            <person name="Williams K.H."/>
            <person name="Hubbard S.S."/>
            <person name="Banfield J.F."/>
        </authorList>
    </citation>
    <scope>NUCLEOTIDE SEQUENCE [LARGE SCALE GENOMIC DNA]</scope>
</reference>
<dbReference type="InterPro" id="IPR035104">
    <property type="entry name" value="Ribosomal_protein_S1-like"/>
</dbReference>
<gene>
    <name evidence="2" type="ORF">A2824_01030</name>
</gene>
<dbReference type="Pfam" id="PF00575">
    <property type="entry name" value="S1"/>
    <property type="match status" value="3"/>
</dbReference>
<dbReference type="PRINTS" id="PR00681">
    <property type="entry name" value="RIBOSOMALS1"/>
</dbReference>
<dbReference type="PROSITE" id="PS50126">
    <property type="entry name" value="S1"/>
    <property type="match status" value="4"/>
</dbReference>
<sequence length="360" mass="40452">MSIKEKVTPAPSFVMMFEVAPLETESLIEGPVIEIKRNSVFVDLGHWGTGIIYGREFLNAKDIIKKIKVGDIVKAKVIERENEDGYVELSLKEARQAILWNEAEDAIKDKIVFEMPIKEANKGGLILEWRGIPGFLPASQLKPEHYPRVLDGDKDKILKELKKIVGQKISVIIISVDPKEGKLIFSEKDSNPKEAEKIIGKYNVGDELECVVTGVVDFGIFLKIEEGLEGLVHISEIDWGLVEDPRSMHKVGDKIKAKIIEIKDGKISLSIKALKENPWKEFEGKLKKGDIIKGVVIKYNKHGALVSIKEGVAGLVHNSTLGSEAKLREKLELGKTYNFQITLFEPKNQRMMLAYLEEKK</sequence>
<dbReference type="AlphaFoldDB" id="A0A1F6VLX4"/>
<dbReference type="Proteomes" id="UP000178059">
    <property type="component" value="Unassembled WGS sequence"/>
</dbReference>
<dbReference type="GO" id="GO:0003676">
    <property type="term" value="F:nucleic acid binding"/>
    <property type="evidence" value="ECO:0007669"/>
    <property type="project" value="InterPro"/>
</dbReference>
<feature type="domain" description="S1 motif" evidence="1">
    <location>
        <begin position="25"/>
        <end position="92"/>
    </location>
</feature>
<evidence type="ECO:0000313" key="3">
    <source>
        <dbReference type="Proteomes" id="UP000178059"/>
    </source>
</evidence>
<feature type="domain" description="S1 motif" evidence="1">
    <location>
        <begin position="205"/>
        <end position="272"/>
    </location>
</feature>
<proteinExistence type="predicted"/>
<organism evidence="2 3">
    <name type="scientific">Candidatus Nomurabacteria bacterium RIFCSPHIGHO2_01_FULL_42_16</name>
    <dbReference type="NCBI Taxonomy" id="1801743"/>
    <lineage>
        <taxon>Bacteria</taxon>
        <taxon>Candidatus Nomuraibacteriota</taxon>
    </lineage>
</organism>
<protein>
    <recommendedName>
        <fullName evidence="1">S1 motif domain-containing protein</fullName>
    </recommendedName>
</protein>
<dbReference type="STRING" id="1801743.A2824_01030"/>
<dbReference type="EMBL" id="MFTT01000004">
    <property type="protein sequence ID" value="OGI70529.1"/>
    <property type="molecule type" value="Genomic_DNA"/>
</dbReference>
<accession>A0A1F6VLX4</accession>
<evidence type="ECO:0000259" key="1">
    <source>
        <dbReference type="PROSITE" id="PS50126"/>
    </source>
</evidence>
<dbReference type="InterPro" id="IPR003029">
    <property type="entry name" value="S1_domain"/>
</dbReference>
<comment type="caution">
    <text evidence="2">The sequence shown here is derived from an EMBL/GenBank/DDBJ whole genome shotgun (WGS) entry which is preliminary data.</text>
</comment>